<name>A0A1Q3C7J4_CEPFO</name>
<evidence type="ECO:0000256" key="6">
    <source>
        <dbReference type="ARBA" id="ARBA00023306"/>
    </source>
</evidence>
<dbReference type="STRING" id="3775.A0A1Q3C7J4"/>
<dbReference type="InParanoid" id="A0A1Q3C7J4"/>
<feature type="transmembrane region" description="Helical" evidence="9">
    <location>
        <begin position="7"/>
        <end position="26"/>
    </location>
</feature>
<dbReference type="InterPro" id="IPR048351">
    <property type="entry name" value="SOK_DIX"/>
</dbReference>
<gene>
    <name evidence="11" type="ORF">CFOL_v3_19537</name>
</gene>
<feature type="domain" description="SOSEKI DIX-like" evidence="10">
    <location>
        <begin position="66"/>
        <end position="154"/>
    </location>
</feature>
<keyword evidence="5 9" id="KW-0472">Membrane</keyword>
<dbReference type="OrthoDB" id="1280899at2759"/>
<comment type="caution">
    <text evidence="11">The sequence shown here is derived from an EMBL/GenBank/DDBJ whole genome shotgun (WGS) entry which is preliminary data.</text>
</comment>
<evidence type="ECO:0000313" key="12">
    <source>
        <dbReference type="Proteomes" id="UP000187406"/>
    </source>
</evidence>
<keyword evidence="2" id="KW-0217">Developmental protein</keyword>
<evidence type="ECO:0000256" key="9">
    <source>
        <dbReference type="SAM" id="Phobius"/>
    </source>
</evidence>
<protein>
    <submittedName>
        <fullName evidence="11">DUF966 domain-containing protein</fullName>
    </submittedName>
</protein>
<sequence>MISHLYLLHLWLTFNLYCLLLSYPIMALNTTGTTEIYLPKECQYLETSSERTNKLAKPGSEIQQTVPVVYYLSRNGQLEHPHFFEVPLSSPQGLYLRDVINRLNLLRGHGWANMHAWSSKRSYKNRFVWQDLSEDDLIYPCNGNEYILKGSQLLETSLSFRSYEKSSAWLSSSKNSSNTKISSEDSNFPIIIRRTHSWGTFNELDDEHKSYKVKTSGQFNTKALHVSTQTEDNGRQRRVVNGEKGHGGNGNVELSREDISLPASNSSVSTLESLNGPADIRDQAVENYRPSGRMKASIVSPNAVGCSWIKKSKRY</sequence>
<evidence type="ECO:0000256" key="1">
    <source>
        <dbReference type="ARBA" id="ARBA00004413"/>
    </source>
</evidence>
<dbReference type="PANTHER" id="PTHR31083:SF20">
    <property type="entry name" value="AUXIN-RESPONSIVE PROTEIN"/>
    <property type="match status" value="1"/>
</dbReference>
<accession>A0A1Q3C7J4</accession>
<comment type="subcellular location">
    <subcellularLocation>
        <location evidence="1">Cell membrane</location>
        <topology evidence="1">Peripheral membrane protein</topology>
        <orientation evidence="1">Cytoplasmic side</orientation>
    </subcellularLocation>
</comment>
<dbReference type="AlphaFoldDB" id="A0A1Q3C7J4"/>
<evidence type="ECO:0000259" key="10">
    <source>
        <dbReference type="Pfam" id="PF06136"/>
    </source>
</evidence>
<evidence type="ECO:0000313" key="11">
    <source>
        <dbReference type="EMBL" id="GAV76062.1"/>
    </source>
</evidence>
<evidence type="ECO:0000256" key="8">
    <source>
        <dbReference type="SAM" id="MobiDB-lite"/>
    </source>
</evidence>
<dbReference type="Pfam" id="PF06136">
    <property type="entry name" value="SOK"/>
    <property type="match status" value="1"/>
</dbReference>
<keyword evidence="12" id="KW-1185">Reference proteome</keyword>
<dbReference type="GO" id="GO:0051258">
    <property type="term" value="P:protein polymerization"/>
    <property type="evidence" value="ECO:0007669"/>
    <property type="project" value="UniProtKB-ARBA"/>
</dbReference>
<dbReference type="InterPro" id="IPR010369">
    <property type="entry name" value="SOK"/>
</dbReference>
<evidence type="ECO:0000256" key="7">
    <source>
        <dbReference type="ARBA" id="ARBA00024211"/>
    </source>
</evidence>
<keyword evidence="3" id="KW-1003">Cell membrane</keyword>
<dbReference type="EMBL" id="BDDD01001448">
    <property type="protein sequence ID" value="GAV76062.1"/>
    <property type="molecule type" value="Genomic_DNA"/>
</dbReference>
<dbReference type="GO" id="GO:0005886">
    <property type="term" value="C:plasma membrane"/>
    <property type="evidence" value="ECO:0007669"/>
    <property type="project" value="UniProtKB-SubCell"/>
</dbReference>
<reference evidence="12" key="1">
    <citation type="submission" date="2016-04" db="EMBL/GenBank/DDBJ databases">
        <title>Cephalotus genome sequencing.</title>
        <authorList>
            <person name="Fukushima K."/>
            <person name="Hasebe M."/>
            <person name="Fang X."/>
        </authorList>
    </citation>
    <scope>NUCLEOTIDE SEQUENCE [LARGE SCALE GENOMIC DNA]</scope>
    <source>
        <strain evidence="12">cv. St1</strain>
    </source>
</reference>
<feature type="region of interest" description="Disordered" evidence="8">
    <location>
        <begin position="224"/>
        <end position="254"/>
    </location>
</feature>
<organism evidence="11 12">
    <name type="scientific">Cephalotus follicularis</name>
    <name type="common">Albany pitcher plant</name>
    <dbReference type="NCBI Taxonomy" id="3775"/>
    <lineage>
        <taxon>Eukaryota</taxon>
        <taxon>Viridiplantae</taxon>
        <taxon>Streptophyta</taxon>
        <taxon>Embryophyta</taxon>
        <taxon>Tracheophyta</taxon>
        <taxon>Spermatophyta</taxon>
        <taxon>Magnoliopsida</taxon>
        <taxon>eudicotyledons</taxon>
        <taxon>Gunneridae</taxon>
        <taxon>Pentapetalae</taxon>
        <taxon>rosids</taxon>
        <taxon>fabids</taxon>
        <taxon>Oxalidales</taxon>
        <taxon>Cephalotaceae</taxon>
        <taxon>Cephalotus</taxon>
    </lineage>
</organism>
<evidence type="ECO:0000256" key="5">
    <source>
        <dbReference type="ARBA" id="ARBA00023136"/>
    </source>
</evidence>
<keyword evidence="9" id="KW-0812">Transmembrane</keyword>
<evidence type="ECO:0000256" key="3">
    <source>
        <dbReference type="ARBA" id="ARBA00022475"/>
    </source>
</evidence>
<dbReference type="Proteomes" id="UP000187406">
    <property type="component" value="Unassembled WGS sequence"/>
</dbReference>
<feature type="compositionally biased region" description="Basic and acidic residues" evidence="8">
    <location>
        <begin position="232"/>
        <end position="246"/>
    </location>
</feature>
<keyword evidence="9" id="KW-1133">Transmembrane helix</keyword>
<keyword evidence="6" id="KW-0131">Cell cycle</keyword>
<keyword evidence="4" id="KW-0132">Cell division</keyword>
<proteinExistence type="inferred from homology"/>
<evidence type="ECO:0000256" key="4">
    <source>
        <dbReference type="ARBA" id="ARBA00022618"/>
    </source>
</evidence>
<evidence type="ECO:0000256" key="2">
    <source>
        <dbReference type="ARBA" id="ARBA00022473"/>
    </source>
</evidence>
<comment type="similarity">
    <text evidence="7">Belongs to the SOSEKI family.</text>
</comment>
<dbReference type="PANTHER" id="PTHR31083">
    <property type="entry name" value="UPSTREAM OF FLC PROTEIN (DUF966)"/>
    <property type="match status" value="1"/>
</dbReference>
<dbReference type="GO" id="GO:0051301">
    <property type="term" value="P:cell division"/>
    <property type="evidence" value="ECO:0007669"/>
    <property type="project" value="UniProtKB-KW"/>
</dbReference>